<feature type="signal peptide" evidence="8">
    <location>
        <begin position="1"/>
        <end position="19"/>
    </location>
</feature>
<dbReference type="GO" id="GO:0020037">
    <property type="term" value="F:heme binding"/>
    <property type="evidence" value="ECO:0007669"/>
    <property type="project" value="InterPro"/>
</dbReference>
<keyword evidence="6" id="KW-0408">Iron</keyword>
<sequence>MSPLTLLILLLAALALLCGLTQNKRRRSLITHKQPPSPPGLPIIGNLHQLGARPHQSLARLAERHGPVMLIRLGFEPALVLSSAEAAKEALKTRDVDYSSRPLSFCSGKLSYNNVDVAFTPYSEYWREMRKICVVELFSLKRVQ</sequence>
<dbReference type="InterPro" id="IPR001128">
    <property type="entry name" value="Cyt_P450"/>
</dbReference>
<keyword evidence="10" id="KW-1185">Reference proteome</keyword>
<comment type="cofactor">
    <cofactor evidence="1">
        <name>heme</name>
        <dbReference type="ChEBI" id="CHEBI:30413"/>
    </cofactor>
</comment>
<evidence type="ECO:0008006" key="11">
    <source>
        <dbReference type="Google" id="ProtNLM"/>
    </source>
</evidence>
<dbReference type="Pfam" id="PF00067">
    <property type="entry name" value="p450"/>
    <property type="match status" value="1"/>
</dbReference>
<dbReference type="Proteomes" id="UP000594263">
    <property type="component" value="Unplaced"/>
</dbReference>
<dbReference type="SUPFAM" id="SSF48264">
    <property type="entry name" value="Cytochrome P450"/>
    <property type="match status" value="1"/>
</dbReference>
<dbReference type="OMA" id="QHSKIYD"/>
<evidence type="ECO:0000256" key="3">
    <source>
        <dbReference type="ARBA" id="ARBA00022617"/>
    </source>
</evidence>
<keyword evidence="5" id="KW-0560">Oxidoreductase</keyword>
<name>A0A7N0TAT5_KALFE</name>
<keyword evidence="8" id="KW-0732">Signal</keyword>
<dbReference type="AlphaFoldDB" id="A0A7N0TAT5"/>
<evidence type="ECO:0000256" key="2">
    <source>
        <dbReference type="ARBA" id="ARBA00010617"/>
    </source>
</evidence>
<dbReference type="PANTHER" id="PTHR47955:SF19">
    <property type="entry name" value="CYTOCHROME P450 71A9-LIKE ISOFORM X1"/>
    <property type="match status" value="1"/>
</dbReference>
<comment type="similarity">
    <text evidence="2">Belongs to the cytochrome P450 family.</text>
</comment>
<accession>A0A7N0TAT5</accession>
<dbReference type="PRINTS" id="PR00463">
    <property type="entry name" value="EP450I"/>
</dbReference>
<dbReference type="Gramene" id="Kaladp0029s0036.1.v1.1">
    <property type="protein sequence ID" value="Kaladp0029s0036.1.v1.1.CDS.1"/>
    <property type="gene ID" value="Kaladp0029s0036.v1.1"/>
</dbReference>
<dbReference type="GO" id="GO:0016705">
    <property type="term" value="F:oxidoreductase activity, acting on paired donors, with incorporation or reduction of molecular oxygen"/>
    <property type="evidence" value="ECO:0007669"/>
    <property type="project" value="InterPro"/>
</dbReference>
<reference evidence="9" key="1">
    <citation type="submission" date="2021-01" db="UniProtKB">
        <authorList>
            <consortium name="EnsemblPlants"/>
        </authorList>
    </citation>
    <scope>IDENTIFICATION</scope>
</reference>
<proteinExistence type="inferred from homology"/>
<evidence type="ECO:0000256" key="1">
    <source>
        <dbReference type="ARBA" id="ARBA00001971"/>
    </source>
</evidence>
<feature type="chain" id="PRO_5029779235" description="Cytochrome P450" evidence="8">
    <location>
        <begin position="20"/>
        <end position="144"/>
    </location>
</feature>
<keyword evidence="7" id="KW-0503">Monooxygenase</keyword>
<evidence type="ECO:0000256" key="7">
    <source>
        <dbReference type="ARBA" id="ARBA00023033"/>
    </source>
</evidence>
<dbReference type="EnsemblPlants" id="Kaladp0029s0036.1.v1.1">
    <property type="protein sequence ID" value="Kaladp0029s0036.1.v1.1.CDS.1"/>
    <property type="gene ID" value="Kaladp0029s0036.v1.1"/>
</dbReference>
<evidence type="ECO:0000313" key="10">
    <source>
        <dbReference type="Proteomes" id="UP000594263"/>
    </source>
</evidence>
<evidence type="ECO:0000256" key="5">
    <source>
        <dbReference type="ARBA" id="ARBA00023002"/>
    </source>
</evidence>
<dbReference type="PANTHER" id="PTHR47955">
    <property type="entry name" value="CYTOCHROME P450 FAMILY 71 PROTEIN"/>
    <property type="match status" value="1"/>
</dbReference>
<evidence type="ECO:0000313" key="9">
    <source>
        <dbReference type="EnsemblPlants" id="Kaladp0029s0036.1.v1.1.CDS.1"/>
    </source>
</evidence>
<evidence type="ECO:0000256" key="4">
    <source>
        <dbReference type="ARBA" id="ARBA00022723"/>
    </source>
</evidence>
<dbReference type="Gene3D" id="1.10.630.10">
    <property type="entry name" value="Cytochrome P450"/>
    <property type="match status" value="1"/>
</dbReference>
<protein>
    <recommendedName>
        <fullName evidence="11">Cytochrome P450</fullName>
    </recommendedName>
</protein>
<dbReference type="GO" id="GO:0005506">
    <property type="term" value="F:iron ion binding"/>
    <property type="evidence" value="ECO:0007669"/>
    <property type="project" value="InterPro"/>
</dbReference>
<keyword evidence="4" id="KW-0479">Metal-binding</keyword>
<keyword evidence="3" id="KW-0349">Heme</keyword>
<dbReference type="InterPro" id="IPR036396">
    <property type="entry name" value="Cyt_P450_sf"/>
</dbReference>
<organism evidence="9 10">
    <name type="scientific">Kalanchoe fedtschenkoi</name>
    <name type="common">Lavender scallops</name>
    <name type="synonym">South American air plant</name>
    <dbReference type="NCBI Taxonomy" id="63787"/>
    <lineage>
        <taxon>Eukaryota</taxon>
        <taxon>Viridiplantae</taxon>
        <taxon>Streptophyta</taxon>
        <taxon>Embryophyta</taxon>
        <taxon>Tracheophyta</taxon>
        <taxon>Spermatophyta</taxon>
        <taxon>Magnoliopsida</taxon>
        <taxon>eudicotyledons</taxon>
        <taxon>Gunneridae</taxon>
        <taxon>Pentapetalae</taxon>
        <taxon>Saxifragales</taxon>
        <taxon>Crassulaceae</taxon>
        <taxon>Kalanchoe</taxon>
    </lineage>
</organism>
<evidence type="ECO:0000256" key="8">
    <source>
        <dbReference type="SAM" id="SignalP"/>
    </source>
</evidence>
<dbReference type="GO" id="GO:0004497">
    <property type="term" value="F:monooxygenase activity"/>
    <property type="evidence" value="ECO:0007669"/>
    <property type="project" value="UniProtKB-KW"/>
</dbReference>
<evidence type="ECO:0000256" key="6">
    <source>
        <dbReference type="ARBA" id="ARBA00023004"/>
    </source>
</evidence>
<dbReference type="InterPro" id="IPR002401">
    <property type="entry name" value="Cyt_P450_E_grp-I"/>
</dbReference>